<dbReference type="GO" id="GO:0046872">
    <property type="term" value="F:metal ion binding"/>
    <property type="evidence" value="ECO:0007669"/>
    <property type="project" value="UniProtKB-KW"/>
</dbReference>
<dbReference type="AlphaFoldDB" id="G3NL88"/>
<dbReference type="PROSITE" id="PS51417">
    <property type="entry name" value="ARF"/>
    <property type="match status" value="1"/>
</dbReference>
<accession>G3NL88</accession>
<comment type="similarity">
    <text evidence="1">Belongs to the small GTPase superfamily. Arf family.</text>
</comment>
<dbReference type="InterPro" id="IPR027417">
    <property type="entry name" value="P-loop_NTPase"/>
</dbReference>
<dbReference type="PANTHER" id="PTHR46693:SF1">
    <property type="entry name" value="ADP-RIBOSYLATION FACTOR-LIKE PROTEIN 15"/>
    <property type="match status" value="1"/>
</dbReference>
<evidence type="ECO:0000256" key="1">
    <source>
        <dbReference type="ARBA" id="ARBA00010290"/>
    </source>
</evidence>
<dbReference type="OMA" id="CEFRINV"/>
<dbReference type="PRINTS" id="PR00328">
    <property type="entry name" value="SAR1GTPBP"/>
</dbReference>
<protein>
    <recommendedName>
        <fullName evidence="4">ADP-ribosylation factor-like protein 15</fullName>
    </recommendedName>
</protein>
<dbReference type="PANTHER" id="PTHR46693">
    <property type="entry name" value="ADP-RIBOSYLATION FACTOR-LIKE PROTEIN 15"/>
    <property type="match status" value="1"/>
</dbReference>
<keyword evidence="6" id="KW-0479">Metal-binding</keyword>
<dbReference type="Ensembl" id="ENSGACT00000006118.1">
    <property type="protein sequence ID" value="ENSGACP00000006101.1"/>
    <property type="gene ID" value="ENSGACG00000004624.1"/>
</dbReference>
<organism evidence="7">
    <name type="scientific">Gasterosteus aculeatus</name>
    <name type="common">Three-spined stickleback</name>
    <dbReference type="NCBI Taxonomy" id="69293"/>
    <lineage>
        <taxon>Eukaryota</taxon>
        <taxon>Metazoa</taxon>
        <taxon>Chordata</taxon>
        <taxon>Craniata</taxon>
        <taxon>Vertebrata</taxon>
        <taxon>Euteleostomi</taxon>
        <taxon>Actinopterygii</taxon>
        <taxon>Neopterygii</taxon>
        <taxon>Teleostei</taxon>
        <taxon>Neoteleostei</taxon>
        <taxon>Acanthomorphata</taxon>
        <taxon>Eupercaria</taxon>
        <taxon>Perciformes</taxon>
        <taxon>Cottioidei</taxon>
        <taxon>Gasterosteales</taxon>
        <taxon>Gasterosteidae</taxon>
        <taxon>Gasterosteus</taxon>
    </lineage>
</organism>
<reference evidence="7" key="1">
    <citation type="submission" date="2006-01" db="EMBL/GenBank/DDBJ databases">
        <authorList>
            <person name="Lindblad-Toh K."/>
            <person name="Mauceli E."/>
            <person name="Grabherr M."/>
            <person name="Chang J.L."/>
            <person name="Lander E.S."/>
        </authorList>
    </citation>
    <scope>NUCLEOTIDE SEQUENCE [LARGE SCALE GENOMIC DNA]</scope>
</reference>
<feature type="binding site" evidence="6">
    <location>
        <position position="51"/>
    </location>
    <ligand>
        <name>Mg(2+)</name>
        <dbReference type="ChEBI" id="CHEBI:18420"/>
    </ligand>
</feature>
<name>G3NL88_GASAC</name>
<evidence type="ECO:0000256" key="4">
    <source>
        <dbReference type="ARBA" id="ARBA00072404"/>
    </source>
</evidence>
<evidence type="ECO:0000256" key="5">
    <source>
        <dbReference type="PIRSR" id="PIRSR606689-1"/>
    </source>
</evidence>
<evidence type="ECO:0000256" key="6">
    <source>
        <dbReference type="PIRSR" id="PIRSR606689-2"/>
    </source>
</evidence>
<keyword evidence="6" id="KW-0460">Magnesium</keyword>
<keyword evidence="2 5" id="KW-0547">Nucleotide-binding</keyword>
<feature type="binding site" evidence="5">
    <location>
        <position position="73"/>
    </location>
    <ligand>
        <name>GTP</name>
        <dbReference type="ChEBI" id="CHEBI:37565"/>
    </ligand>
</feature>
<sequence>MDYLCFRALCCKGPPPPRPEYDVVCIGLTGAGKTSLLSRLCSEGADCVVPTTGFSIKAVPFPNAILNVKELGGADNIKKYWSRYYQGSQGVVFVLDSASSDEELEAARNELHSALQHPQLCTLPFLILANHQDKPAARTPNQVKPKTKPLATGLHFMYFVERETSIANRESKASSCNQFLHRIMQKRPSEIQN</sequence>
<dbReference type="GO" id="GO:0005525">
    <property type="term" value="F:GTP binding"/>
    <property type="evidence" value="ECO:0007669"/>
    <property type="project" value="UniProtKB-KW"/>
</dbReference>
<proteinExistence type="inferred from homology"/>
<dbReference type="SUPFAM" id="SSF52540">
    <property type="entry name" value="P-loop containing nucleoside triphosphate hydrolases"/>
    <property type="match status" value="1"/>
</dbReference>
<dbReference type="Bgee" id="ENSGACG00000004624">
    <property type="expression patterns" value="Expressed in intestinal epithelial cell and 11 other cell types or tissues"/>
</dbReference>
<dbReference type="FunCoup" id="G3NL88">
    <property type="interactions" value="415"/>
</dbReference>
<dbReference type="InterPro" id="IPR042292">
    <property type="entry name" value="ARL15"/>
</dbReference>
<dbReference type="Pfam" id="PF00025">
    <property type="entry name" value="Arf"/>
    <property type="match status" value="1"/>
</dbReference>
<dbReference type="GO" id="GO:0003924">
    <property type="term" value="F:GTPase activity"/>
    <property type="evidence" value="ECO:0007669"/>
    <property type="project" value="InterPro"/>
</dbReference>
<keyword evidence="3 5" id="KW-0342">GTP-binding</keyword>
<dbReference type="Gene3D" id="3.40.50.300">
    <property type="entry name" value="P-loop containing nucleotide triphosphate hydrolases"/>
    <property type="match status" value="1"/>
</dbReference>
<reference evidence="7" key="2">
    <citation type="submission" date="2024-04" db="UniProtKB">
        <authorList>
            <consortium name="Ensembl"/>
        </authorList>
    </citation>
    <scope>IDENTIFICATION</scope>
</reference>
<evidence type="ECO:0000313" key="7">
    <source>
        <dbReference type="Ensembl" id="ENSGACP00000006101.1"/>
    </source>
</evidence>
<dbReference type="STRING" id="69293.ENSGACP00000006101"/>
<feature type="binding site" evidence="6">
    <location>
        <position position="34"/>
    </location>
    <ligand>
        <name>Mg(2+)</name>
        <dbReference type="ChEBI" id="CHEBI:18420"/>
    </ligand>
</feature>
<feature type="binding site" evidence="5">
    <location>
        <begin position="130"/>
        <end position="133"/>
    </location>
    <ligand>
        <name>GTP</name>
        <dbReference type="ChEBI" id="CHEBI:37565"/>
    </ligand>
</feature>
<dbReference type="SMART" id="SM00177">
    <property type="entry name" value="ARF"/>
    <property type="match status" value="1"/>
</dbReference>
<evidence type="ECO:0000256" key="3">
    <source>
        <dbReference type="ARBA" id="ARBA00023134"/>
    </source>
</evidence>
<dbReference type="InterPro" id="IPR006689">
    <property type="entry name" value="Small_GTPase_ARF/SAR"/>
</dbReference>
<feature type="binding site" evidence="5">
    <location>
        <begin position="27"/>
        <end position="34"/>
    </location>
    <ligand>
        <name>GTP</name>
        <dbReference type="ChEBI" id="CHEBI:37565"/>
    </ligand>
</feature>
<dbReference type="InParanoid" id="G3NL88"/>
<dbReference type="eggNOG" id="KOG0071">
    <property type="taxonomic scope" value="Eukaryota"/>
</dbReference>
<dbReference type="FunFam" id="3.40.50.300:FF:000934">
    <property type="entry name" value="ADP-ribosylation factor-like 15 isoform X1"/>
    <property type="match status" value="1"/>
</dbReference>
<evidence type="ECO:0000256" key="2">
    <source>
        <dbReference type="ARBA" id="ARBA00022741"/>
    </source>
</evidence>